<sequence length="125" mass="13803">MLQVLYLDILFGNNNDSFTHHKTFSTGFNSYPIFITAADFDNDDQLDTVVVSQGIVRSSVAMDDFNNDRLIDIVVANTGANNVAVLLGHKDGSFTIEATYRTGLDPYYVAVGDFNRDSRLDITVA</sequence>
<gene>
    <name evidence="2" type="ORF">SMN809_LOCUS37296</name>
</gene>
<dbReference type="EMBL" id="CAJOBI010094359">
    <property type="protein sequence ID" value="CAF4557419.1"/>
    <property type="molecule type" value="Genomic_DNA"/>
</dbReference>
<feature type="non-terminal residue" evidence="2">
    <location>
        <position position="125"/>
    </location>
</feature>
<protein>
    <recommendedName>
        <fullName evidence="4">VCBS repeat-containing protein</fullName>
    </recommendedName>
</protein>
<evidence type="ECO:0008006" key="4">
    <source>
        <dbReference type="Google" id="ProtNLM"/>
    </source>
</evidence>
<dbReference type="AlphaFoldDB" id="A0A8S2YET1"/>
<dbReference type="Proteomes" id="UP000676336">
    <property type="component" value="Unassembled WGS sequence"/>
</dbReference>
<dbReference type="PANTHER" id="PTHR46580">
    <property type="entry name" value="SENSOR KINASE-RELATED"/>
    <property type="match status" value="1"/>
</dbReference>
<name>A0A8S2YET1_9BILA</name>
<dbReference type="Pfam" id="PF13517">
    <property type="entry name" value="FG-GAP_3"/>
    <property type="match status" value="1"/>
</dbReference>
<dbReference type="Gene3D" id="2.30.30.100">
    <property type="match status" value="1"/>
</dbReference>
<evidence type="ECO:0000313" key="3">
    <source>
        <dbReference type="Proteomes" id="UP000676336"/>
    </source>
</evidence>
<dbReference type="InterPro" id="IPR013517">
    <property type="entry name" value="FG-GAP"/>
</dbReference>
<evidence type="ECO:0000313" key="2">
    <source>
        <dbReference type="EMBL" id="CAF4557419.1"/>
    </source>
</evidence>
<keyword evidence="1" id="KW-0732">Signal</keyword>
<dbReference type="SUPFAM" id="SSF69318">
    <property type="entry name" value="Integrin alpha N-terminal domain"/>
    <property type="match status" value="1"/>
</dbReference>
<comment type="caution">
    <text evidence="2">The sequence shown here is derived from an EMBL/GenBank/DDBJ whole genome shotgun (WGS) entry which is preliminary data.</text>
</comment>
<dbReference type="InterPro" id="IPR028994">
    <property type="entry name" value="Integrin_alpha_N"/>
</dbReference>
<dbReference type="PANTHER" id="PTHR46580:SF4">
    <property type="entry name" value="ATP_GTP-BINDING PROTEIN"/>
    <property type="match status" value="1"/>
</dbReference>
<organism evidence="2 3">
    <name type="scientific">Rotaria magnacalcarata</name>
    <dbReference type="NCBI Taxonomy" id="392030"/>
    <lineage>
        <taxon>Eukaryota</taxon>
        <taxon>Metazoa</taxon>
        <taxon>Spiralia</taxon>
        <taxon>Gnathifera</taxon>
        <taxon>Rotifera</taxon>
        <taxon>Eurotatoria</taxon>
        <taxon>Bdelloidea</taxon>
        <taxon>Philodinida</taxon>
        <taxon>Philodinidae</taxon>
        <taxon>Rotaria</taxon>
    </lineage>
</organism>
<reference evidence="2" key="1">
    <citation type="submission" date="2021-02" db="EMBL/GenBank/DDBJ databases">
        <authorList>
            <person name="Nowell W R."/>
        </authorList>
    </citation>
    <scope>NUCLEOTIDE SEQUENCE</scope>
</reference>
<proteinExistence type="predicted"/>
<evidence type="ECO:0000256" key="1">
    <source>
        <dbReference type="ARBA" id="ARBA00022729"/>
    </source>
</evidence>
<accession>A0A8S2YET1</accession>